<protein>
    <recommendedName>
        <fullName evidence="6">WD40 repeat-like protein</fullName>
    </recommendedName>
</protein>
<dbReference type="AlphaFoldDB" id="A0A0C9SMJ7"/>
<feature type="non-terminal residue" evidence="4">
    <location>
        <position position="246"/>
    </location>
</feature>
<dbReference type="EMBL" id="KN820397">
    <property type="protein sequence ID" value="KIJ06294.1"/>
    <property type="molecule type" value="Genomic_DNA"/>
</dbReference>
<feature type="repeat" description="WD" evidence="3">
    <location>
        <begin position="1"/>
        <end position="41"/>
    </location>
</feature>
<dbReference type="PANTHER" id="PTHR22847:SF637">
    <property type="entry name" value="WD REPEAT DOMAIN 5B"/>
    <property type="match status" value="1"/>
</dbReference>
<dbReference type="CDD" id="cd00200">
    <property type="entry name" value="WD40"/>
    <property type="match status" value="1"/>
</dbReference>
<feature type="repeat" description="WD" evidence="3">
    <location>
        <begin position="211"/>
        <end position="246"/>
    </location>
</feature>
<dbReference type="GO" id="GO:1990234">
    <property type="term" value="C:transferase complex"/>
    <property type="evidence" value="ECO:0007669"/>
    <property type="project" value="UniProtKB-ARBA"/>
</dbReference>
<feature type="non-terminal residue" evidence="4">
    <location>
        <position position="1"/>
    </location>
</feature>
<evidence type="ECO:0000256" key="3">
    <source>
        <dbReference type="PROSITE-ProRule" id="PRU00221"/>
    </source>
</evidence>
<evidence type="ECO:0000313" key="5">
    <source>
        <dbReference type="Proteomes" id="UP000053647"/>
    </source>
</evidence>
<feature type="repeat" description="WD" evidence="3">
    <location>
        <begin position="169"/>
        <end position="209"/>
    </location>
</feature>
<dbReference type="OrthoDB" id="2644546at2759"/>
<dbReference type="SMART" id="SM00320">
    <property type="entry name" value="WD40"/>
    <property type="match status" value="6"/>
</dbReference>
<dbReference type="InterPro" id="IPR036322">
    <property type="entry name" value="WD40_repeat_dom_sf"/>
</dbReference>
<dbReference type="HOGENOM" id="CLU_000288_57_33_1"/>
<dbReference type="PROSITE" id="PS00678">
    <property type="entry name" value="WD_REPEATS_1"/>
    <property type="match status" value="1"/>
</dbReference>
<keyword evidence="2" id="KW-0677">Repeat</keyword>
<evidence type="ECO:0008006" key="6">
    <source>
        <dbReference type="Google" id="ProtNLM"/>
    </source>
</evidence>
<dbReference type="Proteomes" id="UP000053647">
    <property type="component" value="Unassembled WGS sequence"/>
</dbReference>
<dbReference type="PRINTS" id="PR00320">
    <property type="entry name" value="GPROTEINBRPT"/>
</dbReference>
<dbReference type="PROSITE" id="PS50294">
    <property type="entry name" value="WD_REPEATS_REGION"/>
    <property type="match status" value="3"/>
</dbReference>
<reference evidence="5" key="2">
    <citation type="submission" date="2015-01" db="EMBL/GenBank/DDBJ databases">
        <title>Evolutionary Origins and Diversification of the Mycorrhizal Mutualists.</title>
        <authorList>
            <consortium name="DOE Joint Genome Institute"/>
            <consortium name="Mycorrhizal Genomics Consortium"/>
            <person name="Kohler A."/>
            <person name="Kuo A."/>
            <person name="Nagy L.G."/>
            <person name="Floudas D."/>
            <person name="Copeland A."/>
            <person name="Barry K.W."/>
            <person name="Cichocki N."/>
            <person name="Veneault-Fourrey C."/>
            <person name="LaButti K."/>
            <person name="Lindquist E.A."/>
            <person name="Lipzen A."/>
            <person name="Lundell T."/>
            <person name="Morin E."/>
            <person name="Murat C."/>
            <person name="Riley R."/>
            <person name="Ohm R."/>
            <person name="Sun H."/>
            <person name="Tunlid A."/>
            <person name="Henrissat B."/>
            <person name="Grigoriev I.V."/>
            <person name="Hibbett D.S."/>
            <person name="Martin F."/>
        </authorList>
    </citation>
    <scope>NUCLEOTIDE SEQUENCE [LARGE SCALE GENOMIC DNA]</scope>
    <source>
        <strain evidence="5">ATCC 200175</strain>
    </source>
</reference>
<dbReference type="InterPro" id="IPR019775">
    <property type="entry name" value="WD40_repeat_CS"/>
</dbReference>
<evidence type="ECO:0000313" key="4">
    <source>
        <dbReference type="EMBL" id="KIJ06294.1"/>
    </source>
</evidence>
<dbReference type="PROSITE" id="PS50082">
    <property type="entry name" value="WD_REPEATS_2"/>
    <property type="match status" value="4"/>
</dbReference>
<dbReference type="Pfam" id="PF00400">
    <property type="entry name" value="WD40"/>
    <property type="match status" value="5"/>
</dbReference>
<organism evidence="4 5">
    <name type="scientific">Paxillus involutus ATCC 200175</name>
    <dbReference type="NCBI Taxonomy" id="664439"/>
    <lineage>
        <taxon>Eukaryota</taxon>
        <taxon>Fungi</taxon>
        <taxon>Dikarya</taxon>
        <taxon>Basidiomycota</taxon>
        <taxon>Agaricomycotina</taxon>
        <taxon>Agaricomycetes</taxon>
        <taxon>Agaricomycetidae</taxon>
        <taxon>Boletales</taxon>
        <taxon>Paxilineae</taxon>
        <taxon>Paxillaceae</taxon>
        <taxon>Paxillus</taxon>
    </lineage>
</organism>
<accession>A0A0C9SMJ7</accession>
<dbReference type="SUPFAM" id="SSF50978">
    <property type="entry name" value="WD40 repeat-like"/>
    <property type="match status" value="1"/>
</dbReference>
<evidence type="ECO:0000256" key="2">
    <source>
        <dbReference type="ARBA" id="ARBA00022737"/>
    </source>
</evidence>
<proteinExistence type="predicted"/>
<dbReference type="InterPro" id="IPR015943">
    <property type="entry name" value="WD40/YVTN_repeat-like_dom_sf"/>
</dbReference>
<reference evidence="4 5" key="1">
    <citation type="submission" date="2014-06" db="EMBL/GenBank/DDBJ databases">
        <authorList>
            <consortium name="DOE Joint Genome Institute"/>
            <person name="Kuo A."/>
            <person name="Kohler A."/>
            <person name="Nagy L.G."/>
            <person name="Floudas D."/>
            <person name="Copeland A."/>
            <person name="Barry K.W."/>
            <person name="Cichocki N."/>
            <person name="Veneault-Fourrey C."/>
            <person name="LaButti K."/>
            <person name="Lindquist E.A."/>
            <person name="Lipzen A."/>
            <person name="Lundell T."/>
            <person name="Morin E."/>
            <person name="Murat C."/>
            <person name="Sun H."/>
            <person name="Tunlid A."/>
            <person name="Henrissat B."/>
            <person name="Grigoriev I.V."/>
            <person name="Hibbett D.S."/>
            <person name="Martin F."/>
            <person name="Nordberg H.P."/>
            <person name="Cantor M.N."/>
            <person name="Hua S.X."/>
        </authorList>
    </citation>
    <scope>NUCLEOTIDE SEQUENCE [LARGE SCALE GENOMIC DNA]</scope>
    <source>
        <strain evidence="4 5">ATCC 200175</strain>
    </source>
</reference>
<dbReference type="InterPro" id="IPR020472">
    <property type="entry name" value="WD40_PAC1"/>
</dbReference>
<keyword evidence="1 3" id="KW-0853">WD repeat</keyword>
<dbReference type="PANTHER" id="PTHR22847">
    <property type="entry name" value="WD40 REPEAT PROTEIN"/>
    <property type="match status" value="1"/>
</dbReference>
<dbReference type="Gene3D" id="2.130.10.10">
    <property type="entry name" value="YVTN repeat-like/Quinoprotein amine dehydrogenase"/>
    <property type="match status" value="2"/>
</dbReference>
<name>A0A0C9SMJ7_PAXIN</name>
<keyword evidence="5" id="KW-1185">Reference proteome</keyword>
<evidence type="ECO:0000256" key="1">
    <source>
        <dbReference type="ARBA" id="ARBA00022574"/>
    </source>
</evidence>
<feature type="repeat" description="WD" evidence="3">
    <location>
        <begin position="86"/>
        <end position="114"/>
    </location>
</feature>
<gene>
    <name evidence="4" type="ORF">PAXINDRAFT_44217</name>
</gene>
<sequence>EGHTDLIWKLASIPDSDLFVTGSSDGGCRVWNVKDGGEVGKEMVHGERVHAIVVSRDGKTMASGGCDKIVVWSLESREKIVEWKASSSVWSLAMSQDSQTLVTGHSNGTVILWNALTGGHIVGPFKLQDGGIRALSFSADDSQIATGGLWSDYIRVMYSYSAEVPFPPFKAHNGWIQSLVWLPNGQLISASFDGTIKYWDTSNAPLLIATSQGHTGSVCTLAVSSDGKLLASASHDGTARLWNTST</sequence>
<dbReference type="InterPro" id="IPR001680">
    <property type="entry name" value="WD40_rpt"/>
</dbReference>